<sequence>MTLALNGAELMERLRVVLQRVAPGRRFALAYSGGLDSRFLSHASGLLGFKPLLIHVTGVHVGGDENLALSWVRRQGFRLKLIELDPLDVEEVARGTRERCYGCKKATFSAIRREAEGLPVCDGTNHSDVSPGVWRPGIRALKELGIESPLQEARLGKPEIHFLAAETGMERPDQLPEPCLLTRLPYGRAPTVGTLLKLKRAEQAVREVLRRAGASQLPFRLRLVAPGRPELHFSRAFAKELTPALMESARQAAVSTAPEDFSGLACRVLDTLSGYYDRQSQG</sequence>
<organism evidence="1 2">
    <name type="scientific">Mesosutterella porci</name>
    <dbReference type="NCBI Taxonomy" id="2915351"/>
    <lineage>
        <taxon>Bacteria</taxon>
        <taxon>Pseudomonadati</taxon>
        <taxon>Pseudomonadota</taxon>
        <taxon>Betaproteobacteria</taxon>
        <taxon>Burkholderiales</taxon>
        <taxon>Sutterellaceae</taxon>
        <taxon>Mesosutterella</taxon>
    </lineage>
</organism>
<dbReference type="PANTHER" id="PTHR43169">
    <property type="entry name" value="EXSB FAMILY PROTEIN"/>
    <property type="match status" value="1"/>
</dbReference>
<dbReference type="InterPro" id="IPR014729">
    <property type="entry name" value="Rossmann-like_a/b/a_fold"/>
</dbReference>
<proteinExistence type="predicted"/>
<comment type="caution">
    <text evidence="1">The sequence shown here is derived from an EMBL/GenBank/DDBJ whole genome shotgun (WGS) entry which is preliminary data.</text>
</comment>
<dbReference type="RefSeq" id="WP_237978001.1">
    <property type="nucleotide sequence ID" value="NZ_JAKNCT010000002.1"/>
</dbReference>
<reference evidence="1 2" key="1">
    <citation type="submission" date="2022-02" db="EMBL/GenBank/DDBJ databases">
        <title>Mesosutterella porci, a novel member of the family Sutterellaceae from pig feces.</title>
        <authorList>
            <person name="Wylensek D."/>
            <person name="Clavel T."/>
        </authorList>
    </citation>
    <scope>NUCLEOTIDE SEQUENCE [LARGE SCALE GENOMIC DNA]</scope>
    <source>
        <strain evidence="2">oilRF-744-wt-GAM-9</strain>
    </source>
</reference>
<name>A0ABS9MPM7_9BURK</name>
<protein>
    <submittedName>
        <fullName evidence="1">Uncharacterized protein</fullName>
    </submittedName>
</protein>
<accession>A0ABS9MPM7</accession>
<gene>
    <name evidence="1" type="ORF">MAF45_02650</name>
</gene>
<dbReference type="Proteomes" id="UP001297600">
    <property type="component" value="Unassembled WGS sequence"/>
</dbReference>
<dbReference type="EMBL" id="JAKNCT010000002">
    <property type="protein sequence ID" value="MCG5030352.1"/>
    <property type="molecule type" value="Genomic_DNA"/>
</dbReference>
<dbReference type="InterPro" id="IPR052188">
    <property type="entry name" value="Ni-pincer_cofactor_biosynth"/>
</dbReference>
<keyword evidence="2" id="KW-1185">Reference proteome</keyword>
<evidence type="ECO:0000313" key="2">
    <source>
        <dbReference type="Proteomes" id="UP001297600"/>
    </source>
</evidence>
<dbReference type="PANTHER" id="PTHR43169:SF2">
    <property type="entry name" value="NAD_GMP SYNTHASE DOMAIN-CONTAINING PROTEIN"/>
    <property type="match status" value="1"/>
</dbReference>
<evidence type="ECO:0000313" key="1">
    <source>
        <dbReference type="EMBL" id="MCG5030352.1"/>
    </source>
</evidence>
<dbReference type="SUPFAM" id="SSF52402">
    <property type="entry name" value="Adenine nucleotide alpha hydrolases-like"/>
    <property type="match status" value="1"/>
</dbReference>
<dbReference type="Gene3D" id="3.40.50.620">
    <property type="entry name" value="HUPs"/>
    <property type="match status" value="1"/>
</dbReference>